<proteinExistence type="predicted"/>
<dbReference type="PROSITE" id="PS50801">
    <property type="entry name" value="STAS"/>
    <property type="match status" value="1"/>
</dbReference>
<dbReference type="PANTHER" id="PTHR33495">
    <property type="entry name" value="ANTI-SIGMA FACTOR ANTAGONIST TM_1081-RELATED-RELATED"/>
    <property type="match status" value="1"/>
</dbReference>
<dbReference type="CDD" id="cd07043">
    <property type="entry name" value="STAS_anti-anti-sigma_factors"/>
    <property type="match status" value="1"/>
</dbReference>
<evidence type="ECO:0000259" key="1">
    <source>
        <dbReference type="PROSITE" id="PS50801"/>
    </source>
</evidence>
<feature type="domain" description="STAS" evidence="1">
    <location>
        <begin position="1"/>
        <end position="108"/>
    </location>
</feature>
<protein>
    <recommendedName>
        <fullName evidence="1">STAS domain-containing protein</fullName>
    </recommendedName>
</protein>
<dbReference type="SUPFAM" id="SSF52091">
    <property type="entry name" value="SpoIIaa-like"/>
    <property type="match status" value="1"/>
</dbReference>
<name>A0A660SJY7_UNCW3</name>
<accession>A0A660SJY7</accession>
<dbReference type="Gene3D" id="3.30.750.24">
    <property type="entry name" value="STAS domain"/>
    <property type="match status" value="1"/>
</dbReference>
<evidence type="ECO:0000313" key="3">
    <source>
        <dbReference type="Proteomes" id="UP000268469"/>
    </source>
</evidence>
<gene>
    <name evidence="2" type="ORF">DRP53_05660</name>
</gene>
<dbReference type="InterPro" id="IPR036513">
    <property type="entry name" value="STAS_dom_sf"/>
</dbReference>
<dbReference type="Proteomes" id="UP000268469">
    <property type="component" value="Unassembled WGS sequence"/>
</dbReference>
<dbReference type="AlphaFoldDB" id="A0A660SJY7"/>
<sequence length="108" mass="12626">MRVSVENEVYFLSLNGEIDEESFRSVEEKLKQLLKEGNVKLVLDLSRLKHINYQLIGTLIGWQKRFKDFGGDIKLVNVSAYIYDILRLYGFYPFEIYPTRRAAIKGFG</sequence>
<evidence type="ECO:0000313" key="2">
    <source>
        <dbReference type="EMBL" id="RKX70260.1"/>
    </source>
</evidence>
<dbReference type="InterPro" id="IPR002645">
    <property type="entry name" value="STAS_dom"/>
</dbReference>
<comment type="caution">
    <text evidence="2">The sequence shown here is derived from an EMBL/GenBank/DDBJ whole genome shotgun (WGS) entry which is preliminary data.</text>
</comment>
<dbReference type="GO" id="GO:0043856">
    <property type="term" value="F:anti-sigma factor antagonist activity"/>
    <property type="evidence" value="ECO:0007669"/>
    <property type="project" value="TreeGrafter"/>
</dbReference>
<dbReference type="EMBL" id="QNBE01000045">
    <property type="protein sequence ID" value="RKX70260.1"/>
    <property type="molecule type" value="Genomic_DNA"/>
</dbReference>
<reference evidence="2 3" key="1">
    <citation type="submission" date="2018-06" db="EMBL/GenBank/DDBJ databases">
        <title>Extensive metabolic versatility and redundancy in microbially diverse, dynamic hydrothermal sediments.</title>
        <authorList>
            <person name="Dombrowski N."/>
            <person name="Teske A."/>
            <person name="Baker B.J."/>
        </authorList>
    </citation>
    <scope>NUCLEOTIDE SEQUENCE [LARGE SCALE GENOMIC DNA]</scope>
    <source>
        <strain evidence="2">B36_G15</strain>
    </source>
</reference>
<dbReference type="Pfam" id="PF01740">
    <property type="entry name" value="STAS"/>
    <property type="match status" value="1"/>
</dbReference>
<organism evidence="2 3">
    <name type="scientific">candidate division WOR-3 bacterium</name>
    <dbReference type="NCBI Taxonomy" id="2052148"/>
    <lineage>
        <taxon>Bacteria</taxon>
        <taxon>Bacteria division WOR-3</taxon>
    </lineage>
</organism>